<reference evidence="6 7" key="1">
    <citation type="journal article" date="2007" name="Photosyn. Res.">
        <title>Complete nucleotide sequence of the freshwater unicellular cyanobacterium Synechococcus elongatus PCC 6301 chromosome: gene content and organization.</title>
        <authorList>
            <person name="Sugita C."/>
            <person name="Ogata K."/>
            <person name="Shikata M."/>
            <person name="Jikuya H."/>
            <person name="Takano J."/>
            <person name="Furumichi M."/>
            <person name="Kanehisa M."/>
            <person name="Omata T."/>
            <person name="Sugiura M."/>
            <person name="Sugita M."/>
        </authorList>
    </citation>
    <scope>NUCLEOTIDE SEQUENCE [LARGE SCALE GENOMIC DNA]</scope>
    <source>
        <strain evidence="7">ATCC 27144 / PCC 6301 / SAUG 1402/1</strain>
    </source>
</reference>
<dbReference type="InterPro" id="IPR004155">
    <property type="entry name" value="PBS_lyase_HEAT"/>
</dbReference>
<organism evidence="6 7">
    <name type="scientific">Synechococcus sp. (strain ATCC 27144 / PCC 6301 / SAUG 1402/1)</name>
    <name type="common">Anacystis nidulans</name>
    <dbReference type="NCBI Taxonomy" id="269084"/>
    <lineage>
        <taxon>Bacteria</taxon>
        <taxon>Bacillati</taxon>
        <taxon>Cyanobacteriota</taxon>
        <taxon>Cyanophyceae</taxon>
        <taxon>Synechococcales</taxon>
        <taxon>Synechococcaceae</taxon>
        <taxon>Synechococcus</taxon>
    </lineage>
</organism>
<evidence type="ECO:0000256" key="4">
    <source>
        <dbReference type="ARBA" id="ARBA00022738"/>
    </source>
</evidence>
<name>A0A0H3K4Y4_SYNP6</name>
<evidence type="ECO:0000313" key="7">
    <source>
        <dbReference type="Proteomes" id="UP000001175"/>
    </source>
</evidence>
<comment type="function">
    <text evidence="5">Catalyzes the hydroxylation of the N(6)-(4-aminobutyl)-L-lysine intermediate produced by deoxyhypusine synthase/DHPS on a critical lysine of the eukaryotic translation initiation factor 5A/eIF-5A. This is the second step of the post-translational modification of that lysine into an unusual amino acid residue named hypusine. Hypusination is unique to mature eIF-5A factor and is essential for its function.</text>
</comment>
<evidence type="ECO:0000256" key="3">
    <source>
        <dbReference type="ARBA" id="ARBA00022737"/>
    </source>
</evidence>
<dbReference type="AlphaFoldDB" id="A0A0H3K4Y4"/>
<comment type="similarity">
    <text evidence="1">Belongs to the CpcE/RpcE/PecE family.</text>
</comment>
<dbReference type="Gene3D" id="1.25.10.10">
    <property type="entry name" value="Leucine-rich Repeat Variant"/>
    <property type="match status" value="2"/>
</dbReference>
<dbReference type="InterPro" id="IPR000357">
    <property type="entry name" value="HEAT"/>
</dbReference>
<gene>
    <name evidence="6" type="primary">nblB</name>
    <name evidence="6" type="ordered locus">syc2271_d</name>
</gene>
<dbReference type="InterPro" id="IPR021133">
    <property type="entry name" value="HEAT_type_2"/>
</dbReference>
<keyword evidence="3" id="KW-0677">Repeat</keyword>
<dbReference type="PANTHER" id="PTHR12697:SF39">
    <property type="entry name" value="SLR1687 PROTEIN"/>
    <property type="match status" value="1"/>
</dbReference>
<dbReference type="EMBL" id="AP008231">
    <property type="protein sequence ID" value="BAD80461.1"/>
    <property type="molecule type" value="Genomic_DNA"/>
</dbReference>
<accession>A0A0H3K4Y4</accession>
<dbReference type="InterPro" id="IPR016024">
    <property type="entry name" value="ARM-type_fold"/>
</dbReference>
<dbReference type="NCBIfam" id="NF045915">
    <property type="entry name" value="PhycobilmeDegNblB"/>
    <property type="match status" value="1"/>
</dbReference>
<dbReference type="Proteomes" id="UP000001175">
    <property type="component" value="Chromosome"/>
</dbReference>
<dbReference type="GO" id="GO:0016491">
    <property type="term" value="F:oxidoreductase activity"/>
    <property type="evidence" value="ECO:0007669"/>
    <property type="project" value="TreeGrafter"/>
</dbReference>
<keyword evidence="4" id="KW-0605">Phycobilisome</keyword>
<dbReference type="SMR" id="A0A0H3K4Y4"/>
<evidence type="ECO:0000256" key="2">
    <source>
        <dbReference type="ARBA" id="ARBA00022549"/>
    </source>
</evidence>
<dbReference type="PROSITE" id="PS50077">
    <property type="entry name" value="HEAT_REPEAT"/>
    <property type="match status" value="1"/>
</dbReference>
<evidence type="ECO:0000256" key="5">
    <source>
        <dbReference type="ARBA" id="ARBA00045876"/>
    </source>
</evidence>
<proteinExistence type="inferred from homology"/>
<keyword evidence="6" id="KW-0456">Lyase</keyword>
<sequence>MRMTPAEISALLDSEDYGDRLKALNAIRNLPLADAFELICKAIADSNPRVRYAAVSQLSNLGRHDRDQARTILLDRLENDSETDVQAAAADALGALRFTDVYPALEATYQQSSDWVLQFSIVATLGELGDRRAFDLLAAAIESPVELIRTAAVAALGELGDERAVPLLLPLVSDDDWQIRHRLAQALHRFTHPDAQAALAQLSQDKAAAVAAAARGDGLEA</sequence>
<dbReference type="Pfam" id="PF02985">
    <property type="entry name" value="HEAT"/>
    <property type="match status" value="1"/>
</dbReference>
<protein>
    <submittedName>
        <fullName evidence="6">Phycocyanin alpha phycocyanobilin lyase related protein</fullName>
    </submittedName>
</protein>
<dbReference type="SUPFAM" id="SSF48371">
    <property type="entry name" value="ARM repeat"/>
    <property type="match status" value="1"/>
</dbReference>
<dbReference type="eggNOG" id="COG1413">
    <property type="taxonomic scope" value="Bacteria"/>
</dbReference>
<evidence type="ECO:0000313" key="6">
    <source>
        <dbReference type="EMBL" id="BAD80461.1"/>
    </source>
</evidence>
<dbReference type="KEGG" id="syc:syc2271_d"/>
<dbReference type="Pfam" id="PF13646">
    <property type="entry name" value="HEAT_2"/>
    <property type="match status" value="1"/>
</dbReference>
<dbReference type="SMART" id="SM00567">
    <property type="entry name" value="EZ_HEAT"/>
    <property type="match status" value="6"/>
</dbReference>
<keyword evidence="2" id="KW-0042">Antenna complex</keyword>
<dbReference type="InterPro" id="IPR011989">
    <property type="entry name" value="ARM-like"/>
</dbReference>
<dbReference type="PANTHER" id="PTHR12697">
    <property type="entry name" value="PBS LYASE HEAT-LIKE PROTEIN"/>
    <property type="match status" value="1"/>
</dbReference>
<dbReference type="GO" id="GO:0030089">
    <property type="term" value="C:phycobilisome"/>
    <property type="evidence" value="ECO:0007669"/>
    <property type="project" value="UniProtKB-KW"/>
</dbReference>
<evidence type="ECO:0000256" key="1">
    <source>
        <dbReference type="ARBA" id="ARBA00009299"/>
    </source>
</evidence>
<dbReference type="GO" id="GO:0016829">
    <property type="term" value="F:lyase activity"/>
    <property type="evidence" value="ECO:0007669"/>
    <property type="project" value="UniProtKB-KW"/>
</dbReference>